<dbReference type="GO" id="GO:0005524">
    <property type="term" value="F:ATP binding"/>
    <property type="evidence" value="ECO:0007669"/>
    <property type="project" value="InterPro"/>
</dbReference>
<name>A0A1J8QB70_9AGAM</name>
<comment type="caution">
    <text evidence="2">The sequence shown here is derived from an EMBL/GenBank/DDBJ whole genome shotgun (WGS) entry which is preliminary data.</text>
</comment>
<dbReference type="GO" id="GO:0004674">
    <property type="term" value="F:protein serine/threonine kinase activity"/>
    <property type="evidence" value="ECO:0007669"/>
    <property type="project" value="TreeGrafter"/>
</dbReference>
<proteinExistence type="predicted"/>
<dbReference type="SUPFAM" id="SSF56112">
    <property type="entry name" value="Protein kinase-like (PK-like)"/>
    <property type="match status" value="1"/>
</dbReference>
<dbReference type="OrthoDB" id="346907at2759"/>
<dbReference type="EMBL" id="LVVM01001751">
    <property type="protein sequence ID" value="OJA17903.1"/>
    <property type="molecule type" value="Genomic_DNA"/>
</dbReference>
<evidence type="ECO:0000259" key="1">
    <source>
        <dbReference type="PROSITE" id="PS50011"/>
    </source>
</evidence>
<dbReference type="STRING" id="180088.A0A1J8QB70"/>
<sequence length="314" mass="35487">MLHFFCVKTLEVAGVQGLWQSVSNIIQNKSTEIPRMCILKQDSFPQSIGGLSDVYRCTMVSNSYGKIEVAVKSLRILDLSEERIKALCKMIYREVRTWAALHHKNILRLFGTTSGFGPLPAFVTPWMEHGSLTNYLSHEFFKLSNRDRFILLEQIATAIQYLHGKHIVHGNLTAHNVLIDRRGNAYVTDFGLSAILAECDNLPFDAHHPGSVRWAAPELINLFTDEEAGKPTTCSDVYSFGSIALEILSGDQPYHWLEDPLHIMSARYKGVQPIAANSSINKQHIPFLQKCWSRPQERPTIDRILAYIRSALPP</sequence>
<gene>
    <name evidence="2" type="ORF">AZE42_09205</name>
</gene>
<keyword evidence="3" id="KW-1185">Reference proteome</keyword>
<dbReference type="Gene3D" id="1.10.510.10">
    <property type="entry name" value="Transferase(Phosphotransferase) domain 1"/>
    <property type="match status" value="1"/>
</dbReference>
<dbReference type="InterPro" id="IPR001245">
    <property type="entry name" value="Ser-Thr/Tyr_kinase_cat_dom"/>
</dbReference>
<evidence type="ECO:0000313" key="3">
    <source>
        <dbReference type="Proteomes" id="UP000183567"/>
    </source>
</evidence>
<evidence type="ECO:0000313" key="2">
    <source>
        <dbReference type="EMBL" id="OJA17903.1"/>
    </source>
</evidence>
<dbReference type="PANTHER" id="PTHR44329">
    <property type="entry name" value="SERINE/THREONINE-PROTEIN KINASE TNNI3K-RELATED"/>
    <property type="match status" value="1"/>
</dbReference>
<dbReference type="Proteomes" id="UP000183567">
    <property type="component" value="Unassembled WGS sequence"/>
</dbReference>
<protein>
    <recommendedName>
        <fullName evidence="1">Protein kinase domain-containing protein</fullName>
    </recommendedName>
</protein>
<reference evidence="2 3" key="1">
    <citation type="submission" date="2016-03" db="EMBL/GenBank/DDBJ databases">
        <title>Comparative genomics of the ectomycorrhizal sister species Rhizopogon vinicolor and Rhizopogon vesiculosus (Basidiomycota: Boletales) reveals a divergence of the mating type B locus.</title>
        <authorList>
            <person name="Mujic A.B."/>
            <person name="Kuo A."/>
            <person name="Tritt A."/>
            <person name="Lipzen A."/>
            <person name="Chen C."/>
            <person name="Johnson J."/>
            <person name="Sharma A."/>
            <person name="Barry K."/>
            <person name="Grigoriev I.V."/>
            <person name="Spatafora J.W."/>
        </authorList>
    </citation>
    <scope>NUCLEOTIDE SEQUENCE [LARGE SCALE GENOMIC DNA]</scope>
    <source>
        <strain evidence="2 3">AM-OR11-056</strain>
    </source>
</reference>
<dbReference type="InterPro" id="IPR051681">
    <property type="entry name" value="Ser/Thr_Kinases-Pseudokinases"/>
</dbReference>
<dbReference type="Pfam" id="PF07714">
    <property type="entry name" value="PK_Tyr_Ser-Thr"/>
    <property type="match status" value="1"/>
</dbReference>
<dbReference type="PROSITE" id="PS50011">
    <property type="entry name" value="PROTEIN_KINASE_DOM"/>
    <property type="match status" value="1"/>
</dbReference>
<dbReference type="InterPro" id="IPR000719">
    <property type="entry name" value="Prot_kinase_dom"/>
</dbReference>
<organism evidence="2 3">
    <name type="scientific">Rhizopogon vesiculosus</name>
    <dbReference type="NCBI Taxonomy" id="180088"/>
    <lineage>
        <taxon>Eukaryota</taxon>
        <taxon>Fungi</taxon>
        <taxon>Dikarya</taxon>
        <taxon>Basidiomycota</taxon>
        <taxon>Agaricomycotina</taxon>
        <taxon>Agaricomycetes</taxon>
        <taxon>Agaricomycetidae</taxon>
        <taxon>Boletales</taxon>
        <taxon>Suillineae</taxon>
        <taxon>Rhizopogonaceae</taxon>
        <taxon>Rhizopogon</taxon>
    </lineage>
</organism>
<dbReference type="InterPro" id="IPR011009">
    <property type="entry name" value="Kinase-like_dom_sf"/>
</dbReference>
<dbReference type="AlphaFoldDB" id="A0A1J8QB70"/>
<accession>A0A1J8QB70</accession>
<feature type="domain" description="Protein kinase" evidence="1">
    <location>
        <begin position="40"/>
        <end position="312"/>
    </location>
</feature>